<dbReference type="EMBL" id="GGEC01077851">
    <property type="protein sequence ID" value="MBX58335.1"/>
    <property type="molecule type" value="Transcribed_RNA"/>
</dbReference>
<dbReference type="AlphaFoldDB" id="A0A2P2PUF3"/>
<proteinExistence type="predicted"/>
<reference evidence="1" key="1">
    <citation type="submission" date="2018-02" db="EMBL/GenBank/DDBJ databases">
        <title>Rhizophora mucronata_Transcriptome.</title>
        <authorList>
            <person name="Meera S.P."/>
            <person name="Sreeshan A."/>
            <person name="Augustine A."/>
        </authorList>
    </citation>
    <scope>NUCLEOTIDE SEQUENCE</scope>
    <source>
        <tissue evidence="1">Leaf</tissue>
    </source>
</reference>
<name>A0A2P2PUF3_RHIMU</name>
<evidence type="ECO:0000313" key="1">
    <source>
        <dbReference type="EMBL" id="MBX58335.1"/>
    </source>
</evidence>
<organism evidence="1">
    <name type="scientific">Rhizophora mucronata</name>
    <name type="common">Asiatic mangrove</name>
    <dbReference type="NCBI Taxonomy" id="61149"/>
    <lineage>
        <taxon>Eukaryota</taxon>
        <taxon>Viridiplantae</taxon>
        <taxon>Streptophyta</taxon>
        <taxon>Embryophyta</taxon>
        <taxon>Tracheophyta</taxon>
        <taxon>Spermatophyta</taxon>
        <taxon>Magnoliopsida</taxon>
        <taxon>eudicotyledons</taxon>
        <taxon>Gunneridae</taxon>
        <taxon>Pentapetalae</taxon>
        <taxon>rosids</taxon>
        <taxon>fabids</taxon>
        <taxon>Malpighiales</taxon>
        <taxon>Rhizophoraceae</taxon>
        <taxon>Rhizophora</taxon>
    </lineage>
</organism>
<sequence length="40" mass="4536">MTNHICMIVMEFSGNQKNDPLTRHGLVTRYKMSPNAKGNT</sequence>
<accession>A0A2P2PUF3</accession>
<protein>
    <submittedName>
        <fullName evidence="1">Uncharacterized protein</fullName>
    </submittedName>
</protein>